<dbReference type="Pfam" id="PF01297">
    <property type="entry name" value="ZnuA"/>
    <property type="match status" value="1"/>
</dbReference>
<keyword evidence="1" id="KW-0732">Signal</keyword>
<organism evidence="3 4">
    <name type="scientific">Vibrio europaeus</name>
    <dbReference type="NCBI Taxonomy" id="300876"/>
    <lineage>
        <taxon>Bacteria</taxon>
        <taxon>Pseudomonadati</taxon>
        <taxon>Pseudomonadota</taxon>
        <taxon>Gammaproteobacteria</taxon>
        <taxon>Vibrionales</taxon>
        <taxon>Vibrionaceae</taxon>
        <taxon>Vibrio</taxon>
        <taxon>Vibrio oreintalis group</taxon>
    </lineage>
</organism>
<evidence type="ECO:0000256" key="1">
    <source>
        <dbReference type="SAM" id="SignalP"/>
    </source>
</evidence>
<dbReference type="RefSeq" id="WP_069669324.1">
    <property type="nucleotide sequence ID" value="NZ_JAPFIM010000018.1"/>
</dbReference>
<dbReference type="GO" id="GO:0046872">
    <property type="term" value="F:metal ion binding"/>
    <property type="evidence" value="ECO:0007669"/>
    <property type="project" value="InterPro"/>
</dbReference>
<reference evidence="2" key="2">
    <citation type="submission" date="2022-11" db="EMBL/GenBank/DDBJ databases">
        <title>Role of the vibriolysin VemA secreted by the emergent pathogen Vibrio europaeus in the colonization of Manila clam mucus.</title>
        <authorList>
            <person name="Martinez C."/>
            <person name="Rodriguez S."/>
            <person name="Vences A."/>
            <person name="Barja J.L."/>
            <person name="Toranzo A.E."/>
            <person name="Dubert J."/>
        </authorList>
    </citation>
    <scope>NUCLEOTIDE SEQUENCE</scope>
    <source>
        <strain evidence="2">3454</strain>
    </source>
</reference>
<proteinExistence type="predicted"/>
<dbReference type="AlphaFoldDB" id="A0A178J9A7"/>
<keyword evidence="5" id="KW-1185">Reference proteome</keyword>
<sequence length="289" mass="32768">MRKRNLALVLGLLVSSKFAISADILTATPATHILTSSLVEETSLDVKYLLPARYGVQRLESWLSSKGKDSLYQEAQKATAMVTLKSIWPQDTSFNHARHANIRLIQIDASQSLSHHGGSVAALTNSQGDVSIYSWMNPTNLSRMSKIIADDLVAIWPEHAEQIQANLQTNLIKLRQLTQNQSQILFDKQVESAILLSESLEDFAAGYQLFVEDRLYQPEIDWTPDTYRELKRKLAQDPSLFIITDRKISHELGDQIAAERILQVDSLERMGRLTFNNKSPFQRWANFSR</sequence>
<dbReference type="InterPro" id="IPR006127">
    <property type="entry name" value="ZnuA-like"/>
</dbReference>
<feature type="signal peptide" evidence="1">
    <location>
        <begin position="1"/>
        <end position="21"/>
    </location>
</feature>
<protein>
    <submittedName>
        <fullName evidence="2">Zinc ABC transporter substrate-binding protein</fullName>
    </submittedName>
</protein>
<evidence type="ECO:0000313" key="2">
    <source>
        <dbReference type="EMBL" id="MDC5738980.1"/>
    </source>
</evidence>
<evidence type="ECO:0000313" key="4">
    <source>
        <dbReference type="Proteomes" id="UP000094761"/>
    </source>
</evidence>
<comment type="caution">
    <text evidence="3">The sequence shown here is derived from an EMBL/GenBank/DDBJ whole genome shotgun (WGS) entry which is preliminary data.</text>
</comment>
<name>A0A178J9A7_9VIBR</name>
<dbReference type="Proteomes" id="UP001150001">
    <property type="component" value="Unassembled WGS sequence"/>
</dbReference>
<evidence type="ECO:0000313" key="3">
    <source>
        <dbReference type="EMBL" id="OAM98177.1"/>
    </source>
</evidence>
<gene>
    <name evidence="3" type="ORF">AZ468_21920</name>
    <name evidence="2" type="ORF">OPW20_02815</name>
</gene>
<accession>A0A178J9A7</accession>
<dbReference type="GeneID" id="78078390"/>
<dbReference type="Gene3D" id="3.40.50.1980">
    <property type="entry name" value="Nitrogenase molybdenum iron protein domain"/>
    <property type="match status" value="1"/>
</dbReference>
<dbReference type="EMBL" id="JAPFIT010000010">
    <property type="protein sequence ID" value="MDC5738980.1"/>
    <property type="molecule type" value="Genomic_DNA"/>
</dbReference>
<dbReference type="OrthoDB" id="6104586at2"/>
<dbReference type="GO" id="GO:0030001">
    <property type="term" value="P:metal ion transport"/>
    <property type="evidence" value="ECO:0007669"/>
    <property type="project" value="InterPro"/>
</dbReference>
<evidence type="ECO:0000313" key="5">
    <source>
        <dbReference type="Proteomes" id="UP001150001"/>
    </source>
</evidence>
<dbReference type="SUPFAM" id="SSF53807">
    <property type="entry name" value="Helical backbone' metal receptor"/>
    <property type="match status" value="1"/>
</dbReference>
<dbReference type="EMBL" id="LUAX01000007">
    <property type="protein sequence ID" value="OAM98177.1"/>
    <property type="molecule type" value="Genomic_DNA"/>
</dbReference>
<reference evidence="3 4" key="1">
    <citation type="submission" date="2016-03" db="EMBL/GenBank/DDBJ databases">
        <title>Draft genome sequence of the Vibrio tubiashii subs. europaeus.</title>
        <authorList>
            <person name="Spinard E."/>
            <person name="Dubert J."/>
            <person name="Nelson D.R."/>
            <person name="Barja J.L."/>
        </authorList>
    </citation>
    <scope>NUCLEOTIDE SEQUENCE [LARGE SCALE GENOMIC DNA]</scope>
    <source>
        <strain evidence="4">PP-638</strain>
        <strain evidence="3">PP2-638</strain>
    </source>
</reference>
<dbReference type="Proteomes" id="UP000094761">
    <property type="component" value="Unassembled WGS sequence"/>
</dbReference>
<feature type="chain" id="PRO_5044550552" evidence="1">
    <location>
        <begin position="22"/>
        <end position="289"/>
    </location>
</feature>